<evidence type="ECO:0000313" key="3">
    <source>
        <dbReference type="Proteomes" id="UP001497516"/>
    </source>
</evidence>
<keyword evidence="3" id="KW-1185">Reference proteome</keyword>
<sequence length="81" mass="8523">MARSLRSTTCSFLFVMLILLLPLFTAQAARPLVEAAAAEVPSTTPPAPLRRDNVKEGVKGSSLMIGISRVTFSGPSPGEGH</sequence>
<dbReference type="Proteomes" id="UP001497516">
    <property type="component" value="Chromosome 9"/>
</dbReference>
<feature type="chain" id="PRO_5043673951" evidence="1">
    <location>
        <begin position="29"/>
        <end position="81"/>
    </location>
</feature>
<reference evidence="2 3" key="1">
    <citation type="submission" date="2024-04" db="EMBL/GenBank/DDBJ databases">
        <authorList>
            <person name="Fracassetti M."/>
        </authorList>
    </citation>
    <scope>NUCLEOTIDE SEQUENCE [LARGE SCALE GENOMIC DNA]</scope>
</reference>
<feature type="signal peptide" evidence="1">
    <location>
        <begin position="1"/>
        <end position="28"/>
    </location>
</feature>
<evidence type="ECO:0000256" key="1">
    <source>
        <dbReference type="SAM" id="SignalP"/>
    </source>
</evidence>
<organism evidence="2 3">
    <name type="scientific">Linum trigynum</name>
    <dbReference type="NCBI Taxonomy" id="586398"/>
    <lineage>
        <taxon>Eukaryota</taxon>
        <taxon>Viridiplantae</taxon>
        <taxon>Streptophyta</taxon>
        <taxon>Embryophyta</taxon>
        <taxon>Tracheophyta</taxon>
        <taxon>Spermatophyta</taxon>
        <taxon>Magnoliopsida</taxon>
        <taxon>eudicotyledons</taxon>
        <taxon>Gunneridae</taxon>
        <taxon>Pentapetalae</taxon>
        <taxon>rosids</taxon>
        <taxon>fabids</taxon>
        <taxon>Malpighiales</taxon>
        <taxon>Linaceae</taxon>
        <taxon>Linum</taxon>
    </lineage>
</organism>
<keyword evidence="1" id="KW-0732">Signal</keyword>
<evidence type="ECO:0000313" key="2">
    <source>
        <dbReference type="EMBL" id="CAL1410721.1"/>
    </source>
</evidence>
<protein>
    <submittedName>
        <fullName evidence="2">Uncharacterized protein</fullName>
    </submittedName>
</protein>
<name>A0AAV2GIZ3_9ROSI</name>
<gene>
    <name evidence="2" type="ORF">LTRI10_LOCUS50119</name>
</gene>
<accession>A0AAV2GIZ3</accession>
<proteinExistence type="predicted"/>
<dbReference type="EMBL" id="OZ034822">
    <property type="protein sequence ID" value="CAL1410721.1"/>
    <property type="molecule type" value="Genomic_DNA"/>
</dbReference>
<dbReference type="AlphaFoldDB" id="A0AAV2GIZ3"/>